<dbReference type="NCBIfam" id="NF045897">
    <property type="entry name" value="SCO3242_trans"/>
    <property type="match status" value="1"/>
</dbReference>
<dbReference type="InterPro" id="IPR050475">
    <property type="entry name" value="Prenyltransferase_related"/>
</dbReference>
<keyword evidence="3" id="KW-1133">Transmembrane helix</keyword>
<comment type="subcellular location">
    <subcellularLocation>
        <location evidence="1">Membrane</location>
        <topology evidence="1">Multi-pass membrane protein</topology>
    </subcellularLocation>
</comment>
<dbReference type="InterPro" id="IPR000537">
    <property type="entry name" value="UbiA_prenyltransferase"/>
</dbReference>
<reference evidence="6" key="1">
    <citation type="journal article" date="2019" name="Int. J. Syst. Evol. Microbiol.">
        <title>The Global Catalogue of Microorganisms (GCM) 10K type strain sequencing project: providing services to taxonomists for standard genome sequencing and annotation.</title>
        <authorList>
            <consortium name="The Broad Institute Genomics Platform"/>
            <consortium name="The Broad Institute Genome Sequencing Center for Infectious Disease"/>
            <person name="Wu L."/>
            <person name="Ma J."/>
        </authorList>
    </citation>
    <scope>NUCLEOTIDE SEQUENCE [LARGE SCALE GENOMIC DNA]</scope>
    <source>
        <strain evidence="6">CCUG 49560</strain>
    </source>
</reference>
<organism evidence="5 6">
    <name type="scientific">Sphaerisporangium corydalis</name>
    <dbReference type="NCBI Taxonomy" id="1441875"/>
    <lineage>
        <taxon>Bacteria</taxon>
        <taxon>Bacillati</taxon>
        <taxon>Actinomycetota</taxon>
        <taxon>Actinomycetes</taxon>
        <taxon>Streptosporangiales</taxon>
        <taxon>Streptosporangiaceae</taxon>
        <taxon>Sphaerisporangium</taxon>
    </lineage>
</organism>
<dbReference type="RefSeq" id="WP_380707179.1">
    <property type="nucleotide sequence ID" value="NZ_JANZYP010000058.1"/>
</dbReference>
<keyword evidence="2" id="KW-0812">Transmembrane</keyword>
<dbReference type="PANTHER" id="PTHR42723">
    <property type="entry name" value="CHLOROPHYLL SYNTHASE"/>
    <property type="match status" value="1"/>
</dbReference>
<dbReference type="PANTHER" id="PTHR42723:SF1">
    <property type="entry name" value="CHLOROPHYLL SYNTHASE, CHLOROPLASTIC"/>
    <property type="match status" value="1"/>
</dbReference>
<dbReference type="EC" id="2.5.1.-" evidence="5"/>
<name>A0ABV9EID2_9ACTN</name>
<keyword evidence="4" id="KW-0472">Membrane</keyword>
<comment type="caution">
    <text evidence="5">The sequence shown here is derived from an EMBL/GenBank/DDBJ whole genome shotgun (WGS) entry which is preliminary data.</text>
</comment>
<accession>A0ABV9EID2</accession>
<proteinExistence type="predicted"/>
<keyword evidence="5" id="KW-0808">Transferase</keyword>
<dbReference type="CDD" id="cd13964">
    <property type="entry name" value="PT_UbiA_1"/>
    <property type="match status" value="1"/>
</dbReference>
<dbReference type="Gene3D" id="1.10.357.140">
    <property type="entry name" value="UbiA prenyltransferase"/>
    <property type="match status" value="1"/>
</dbReference>
<evidence type="ECO:0000313" key="6">
    <source>
        <dbReference type="Proteomes" id="UP001595891"/>
    </source>
</evidence>
<dbReference type="InterPro" id="IPR044878">
    <property type="entry name" value="UbiA_sf"/>
</dbReference>
<evidence type="ECO:0000256" key="1">
    <source>
        <dbReference type="ARBA" id="ARBA00004141"/>
    </source>
</evidence>
<gene>
    <name evidence="5" type="ORF">ACFO8L_20710</name>
</gene>
<dbReference type="Proteomes" id="UP001595891">
    <property type="component" value="Unassembled WGS sequence"/>
</dbReference>
<dbReference type="GO" id="GO:0016740">
    <property type="term" value="F:transferase activity"/>
    <property type="evidence" value="ECO:0007669"/>
    <property type="project" value="UniProtKB-KW"/>
</dbReference>
<sequence length="315" mass="30663">MPAHPREDARPYAAPAHRPDLATLAELVRAPAALTVPGDTAAGGAASPGLALSSVCLYWAGMALNDYADRDLDAVERPERPIPSGRVRPGQALGLAAGLTLAGLAVAAKAGGRPALGMATALAAVVWSYDLALKATPAGPLAMAAARGLDVLLGGASGGGPRRDRLLAAGAVAAHTYGVTALSRGEVTGGSAARSATALTATAVASALACAHVSSVTSRAAGPGAPAAGGVSLAVRRAAGFGLTAVYAALVGRAQLAAARHPDAGRTRAAVGQSILGVLPLQAALTAGRGGLASAAALAAAHPLARRLSRKVSPT</sequence>
<evidence type="ECO:0000256" key="3">
    <source>
        <dbReference type="ARBA" id="ARBA00022989"/>
    </source>
</evidence>
<dbReference type="EMBL" id="JBHSFN010000012">
    <property type="protein sequence ID" value="MFC4588523.1"/>
    <property type="molecule type" value="Genomic_DNA"/>
</dbReference>
<evidence type="ECO:0000256" key="4">
    <source>
        <dbReference type="ARBA" id="ARBA00023136"/>
    </source>
</evidence>
<keyword evidence="6" id="KW-1185">Reference proteome</keyword>
<evidence type="ECO:0000256" key="2">
    <source>
        <dbReference type="ARBA" id="ARBA00022692"/>
    </source>
</evidence>
<evidence type="ECO:0000313" key="5">
    <source>
        <dbReference type="EMBL" id="MFC4588523.1"/>
    </source>
</evidence>
<dbReference type="Pfam" id="PF01040">
    <property type="entry name" value="UbiA"/>
    <property type="match status" value="1"/>
</dbReference>
<protein>
    <submittedName>
        <fullName evidence="5">SCO3242 family prenyltransferase</fullName>
        <ecNumber evidence="5">2.5.1.-</ecNumber>
    </submittedName>
</protein>